<dbReference type="Pfam" id="PF02362">
    <property type="entry name" value="B3"/>
    <property type="match status" value="2"/>
</dbReference>
<dbReference type="GO" id="GO:0003677">
    <property type="term" value="F:DNA binding"/>
    <property type="evidence" value="ECO:0007669"/>
    <property type="project" value="UniProtKB-KW"/>
</dbReference>
<evidence type="ECO:0000256" key="3">
    <source>
        <dbReference type="ARBA" id="ARBA00023125"/>
    </source>
</evidence>
<proteinExistence type="predicted"/>
<dbReference type="Proteomes" id="UP001428341">
    <property type="component" value="Unassembled WGS sequence"/>
</dbReference>
<name>A0AAP0LV74_9ROSI</name>
<evidence type="ECO:0000313" key="8">
    <source>
        <dbReference type="Proteomes" id="UP001428341"/>
    </source>
</evidence>
<reference evidence="7 8" key="1">
    <citation type="submission" date="2024-05" db="EMBL/GenBank/DDBJ databases">
        <title>Haplotype-resolved chromosome-level genome assembly of Huyou (Citrus changshanensis).</title>
        <authorList>
            <person name="Miao C."/>
            <person name="Chen W."/>
            <person name="Wu Y."/>
            <person name="Wang L."/>
            <person name="Zhao S."/>
            <person name="Grierson D."/>
            <person name="Xu C."/>
            <person name="Chen K."/>
        </authorList>
    </citation>
    <scope>NUCLEOTIDE SEQUENCE [LARGE SCALE GENOMIC DNA]</scope>
    <source>
        <strain evidence="7">01-14</strain>
        <tissue evidence="7">Leaf</tissue>
    </source>
</reference>
<dbReference type="PANTHER" id="PTHR31920">
    <property type="entry name" value="B3 DOMAIN-CONTAINING"/>
    <property type="match status" value="1"/>
</dbReference>
<dbReference type="PANTHER" id="PTHR31920:SF51">
    <property type="entry name" value="BINDING PROTEIN, PUTATIVE-RELATED"/>
    <property type="match status" value="1"/>
</dbReference>
<evidence type="ECO:0000256" key="5">
    <source>
        <dbReference type="ARBA" id="ARBA00023242"/>
    </source>
</evidence>
<feature type="domain" description="TF-B3" evidence="6">
    <location>
        <begin position="7"/>
        <end position="100"/>
    </location>
</feature>
<keyword evidence="8" id="KW-1185">Reference proteome</keyword>
<organism evidence="7 8">
    <name type="scientific">Citrus x changshan-huyou</name>
    <dbReference type="NCBI Taxonomy" id="2935761"/>
    <lineage>
        <taxon>Eukaryota</taxon>
        <taxon>Viridiplantae</taxon>
        <taxon>Streptophyta</taxon>
        <taxon>Embryophyta</taxon>
        <taxon>Tracheophyta</taxon>
        <taxon>Spermatophyta</taxon>
        <taxon>Magnoliopsida</taxon>
        <taxon>eudicotyledons</taxon>
        <taxon>Gunneridae</taxon>
        <taxon>Pentapetalae</taxon>
        <taxon>rosids</taxon>
        <taxon>malvids</taxon>
        <taxon>Sapindales</taxon>
        <taxon>Rutaceae</taxon>
        <taxon>Aurantioideae</taxon>
        <taxon>Citrus</taxon>
    </lineage>
</organism>
<evidence type="ECO:0000259" key="6">
    <source>
        <dbReference type="PROSITE" id="PS50863"/>
    </source>
</evidence>
<protein>
    <recommendedName>
        <fullName evidence="6">TF-B3 domain-containing protein</fullName>
    </recommendedName>
</protein>
<comment type="caution">
    <text evidence="7">The sequence shown here is derived from an EMBL/GenBank/DDBJ whole genome shotgun (WGS) entry which is preliminary data.</text>
</comment>
<evidence type="ECO:0000313" key="7">
    <source>
        <dbReference type="EMBL" id="KAK9187905.1"/>
    </source>
</evidence>
<keyword evidence="5" id="KW-0539">Nucleus</keyword>
<evidence type="ECO:0000256" key="2">
    <source>
        <dbReference type="ARBA" id="ARBA00023015"/>
    </source>
</evidence>
<gene>
    <name evidence="7" type="ORF">WN944_019304</name>
</gene>
<keyword evidence="2" id="KW-0805">Transcription regulation</keyword>
<dbReference type="Gene3D" id="2.40.330.10">
    <property type="entry name" value="DNA-binding pseudobarrel domain"/>
    <property type="match status" value="2"/>
</dbReference>
<comment type="subcellular location">
    <subcellularLocation>
        <location evidence="1">Nucleus</location>
    </subcellularLocation>
</comment>
<dbReference type="SUPFAM" id="SSF101936">
    <property type="entry name" value="DNA-binding pseudobarrel domain"/>
    <property type="match status" value="2"/>
</dbReference>
<dbReference type="InterPro" id="IPR050655">
    <property type="entry name" value="Plant_B3_domain"/>
</dbReference>
<evidence type="ECO:0000256" key="4">
    <source>
        <dbReference type="ARBA" id="ARBA00023163"/>
    </source>
</evidence>
<evidence type="ECO:0000256" key="1">
    <source>
        <dbReference type="ARBA" id="ARBA00004123"/>
    </source>
</evidence>
<keyword evidence="3" id="KW-0238">DNA-binding</keyword>
<dbReference type="GO" id="GO:0005634">
    <property type="term" value="C:nucleus"/>
    <property type="evidence" value="ECO:0007669"/>
    <property type="project" value="UniProtKB-SubCell"/>
</dbReference>
<dbReference type="AlphaFoldDB" id="A0AAP0LV74"/>
<dbReference type="InterPro" id="IPR003340">
    <property type="entry name" value="B3_DNA-bd"/>
</dbReference>
<accession>A0AAP0LV74</accession>
<dbReference type="InterPro" id="IPR015300">
    <property type="entry name" value="DNA-bd_pseudobarrel_sf"/>
</dbReference>
<dbReference type="PROSITE" id="PS50863">
    <property type="entry name" value="B3"/>
    <property type="match status" value="1"/>
</dbReference>
<dbReference type="SMART" id="SM01019">
    <property type="entry name" value="B3"/>
    <property type="match status" value="2"/>
</dbReference>
<dbReference type="CDD" id="cd10017">
    <property type="entry name" value="B3_DNA"/>
    <property type="match status" value="1"/>
</dbReference>
<sequence length="306" mass="35390">MASSPPQFFKVILPPSLEHKKLRIPPKFVRDFGHELSEDATLAVPNGRPWRVRLKRDEGGVWFDDGWYHFAKYYSVSAGYFSVFKYDKNSNFRVLIFDFTACEINYKREEGSKLNKRSRQSAANYSFENFKAKHKYRECEPQIKKCRKEELVEKNESDDGGGGGGGDIEYNLWDLLTEMGICISKKHRAFSTEESKRVLKIARSLNLKYPTSLIILPSSSIAHNRVYVPATFAKHFASRDAKSMEVRVSNERHKFMNMNVCWRENGGFALSMTELVEDENLKEGDIFIFELISKRVAVLNLSIYHL</sequence>
<dbReference type="EMBL" id="JBCGBO010000007">
    <property type="protein sequence ID" value="KAK9187905.1"/>
    <property type="molecule type" value="Genomic_DNA"/>
</dbReference>
<keyword evidence="4" id="KW-0804">Transcription</keyword>